<dbReference type="GO" id="GO:0046872">
    <property type="term" value="F:metal ion binding"/>
    <property type="evidence" value="ECO:0007669"/>
    <property type="project" value="UniProtKB-KW"/>
</dbReference>
<keyword evidence="6" id="KW-0694">RNA-binding</keyword>
<gene>
    <name evidence="8" type="ORF">EBB79_06690</name>
</gene>
<dbReference type="SMART" id="SM00849">
    <property type="entry name" value="Lactamase_B"/>
    <property type="match status" value="1"/>
</dbReference>
<dbReference type="PROSITE" id="PS01292">
    <property type="entry name" value="UPF0036"/>
    <property type="match status" value="1"/>
</dbReference>
<keyword evidence="2" id="KW-0479">Metal-binding</keyword>
<protein>
    <submittedName>
        <fullName evidence="8">Ribonuclease J</fullName>
    </submittedName>
</protein>
<evidence type="ECO:0000313" key="8">
    <source>
        <dbReference type="EMBL" id="AZV77610.1"/>
    </source>
</evidence>
<dbReference type="KEGG" id="sedi:EBB79_06690"/>
<dbReference type="PANTHER" id="PTHR43694:SF1">
    <property type="entry name" value="RIBONUCLEASE J"/>
    <property type="match status" value="1"/>
</dbReference>
<organism evidence="8 9">
    <name type="scientific">Parasedimentitalea marina</name>
    <dbReference type="NCBI Taxonomy" id="2483033"/>
    <lineage>
        <taxon>Bacteria</taxon>
        <taxon>Pseudomonadati</taxon>
        <taxon>Pseudomonadota</taxon>
        <taxon>Alphaproteobacteria</taxon>
        <taxon>Rhodobacterales</taxon>
        <taxon>Paracoccaceae</taxon>
        <taxon>Parasedimentitalea</taxon>
    </lineage>
</organism>
<dbReference type="RefSeq" id="WP_127748169.1">
    <property type="nucleotide sequence ID" value="NZ_CP033219.1"/>
</dbReference>
<dbReference type="Gene3D" id="3.10.20.580">
    <property type="match status" value="1"/>
</dbReference>
<accession>A0A3T0N0Q6</accession>
<evidence type="ECO:0000256" key="3">
    <source>
        <dbReference type="ARBA" id="ARBA00022801"/>
    </source>
</evidence>
<evidence type="ECO:0000259" key="7">
    <source>
        <dbReference type="SMART" id="SM00849"/>
    </source>
</evidence>
<dbReference type="InterPro" id="IPR001279">
    <property type="entry name" value="Metallo-B-lactamas"/>
</dbReference>
<evidence type="ECO:0000256" key="5">
    <source>
        <dbReference type="ARBA" id="ARBA00022839"/>
    </source>
</evidence>
<dbReference type="OrthoDB" id="9770211at2"/>
<dbReference type="Gene3D" id="3.60.15.10">
    <property type="entry name" value="Ribonuclease Z/Hydroxyacylglutathione hydrolase-like"/>
    <property type="match status" value="1"/>
</dbReference>
<dbReference type="InterPro" id="IPR001587">
    <property type="entry name" value="RNase_J_CS"/>
</dbReference>
<evidence type="ECO:0000256" key="4">
    <source>
        <dbReference type="ARBA" id="ARBA00022833"/>
    </source>
</evidence>
<name>A0A3T0N0Q6_9RHOB</name>
<keyword evidence="9" id="KW-1185">Reference proteome</keyword>
<dbReference type="Pfam" id="PF22505">
    <property type="entry name" value="RNase_J_b_CASP"/>
    <property type="match status" value="1"/>
</dbReference>
<dbReference type="Pfam" id="PF00753">
    <property type="entry name" value="Lactamase_B"/>
    <property type="match status" value="1"/>
</dbReference>
<dbReference type="InterPro" id="IPR041636">
    <property type="entry name" value="RNase_J_C"/>
</dbReference>
<keyword evidence="5" id="KW-0269">Exonuclease</keyword>
<dbReference type="PANTHER" id="PTHR43694">
    <property type="entry name" value="RIBONUCLEASE J"/>
    <property type="match status" value="1"/>
</dbReference>
<reference evidence="8 9" key="1">
    <citation type="submission" date="2018-10" db="EMBL/GenBank/DDBJ databases">
        <title>Parasedimentitalea marina sp. nov., a psychrophilic bacterium isolated from deep seawater of the New Britain Trench.</title>
        <authorList>
            <person name="Cao J."/>
        </authorList>
    </citation>
    <scope>NUCLEOTIDE SEQUENCE [LARGE SCALE GENOMIC DNA]</scope>
    <source>
        <strain evidence="8 9">W43</strain>
    </source>
</reference>
<keyword evidence="4" id="KW-0862">Zinc</keyword>
<evidence type="ECO:0000256" key="1">
    <source>
        <dbReference type="ARBA" id="ARBA00022722"/>
    </source>
</evidence>
<dbReference type="InterPro" id="IPR042173">
    <property type="entry name" value="RNase_J_2"/>
</dbReference>
<keyword evidence="1" id="KW-0540">Nuclease</keyword>
<dbReference type="Gene3D" id="3.40.50.10710">
    <property type="entry name" value="Metallo-hydrolase/oxidoreductase"/>
    <property type="match status" value="1"/>
</dbReference>
<dbReference type="InterPro" id="IPR055132">
    <property type="entry name" value="RNase_J_b_CASP"/>
</dbReference>
<dbReference type="SUPFAM" id="SSF56281">
    <property type="entry name" value="Metallo-hydrolase/oxidoreductase"/>
    <property type="match status" value="1"/>
</dbReference>
<dbReference type="GO" id="GO:0003723">
    <property type="term" value="F:RNA binding"/>
    <property type="evidence" value="ECO:0007669"/>
    <property type="project" value="UniProtKB-KW"/>
</dbReference>
<dbReference type="CDD" id="cd07714">
    <property type="entry name" value="RNaseJ_MBL-fold"/>
    <property type="match status" value="1"/>
</dbReference>
<evidence type="ECO:0000313" key="9">
    <source>
        <dbReference type="Proteomes" id="UP000283063"/>
    </source>
</evidence>
<sequence length="555" mass="60274">MSTERLIYLPLGGAGEIGMNAYVYGYGKPGKERLILVDLGVAFPDMDSTPGVDLIMPDMTWLQERADQLEGIFITHAHEDHIGGVAHMYGKLNVPIYARSFTANIARRKMKEHGHPEDAVRTVSAWPEVTKLGPFSIGVVPISHSVPESGGMVIDSPAGRVLHSGDFKTDPTPIVGEPFDPVVWTELSKGGVQALMCDSTNVFSPNPGRSELELGPEITKLVQDAKGMVVATTFASNVARVKTLAEAGERAGRSVVLLGRAMQRMVEASVETGVLTDFPSVVSPEEATQMPRENVMLLVTGSQGERRAASAQLARGKYRGLQLKEGDLFLFSSKTIPGNEKGVIGIMNQLSEKGVDVVDDSSGLYHVSGHANRPDLETLHDLVKPKMLIPMHGEHRHLREHARLGISKGMASAVVVNGMMMDLTGETPVVAEYVDTGRTYLDGTVKIGAMDGVVRDRIRMALNGHVVVTVILDEEDAPLGEPWCDVKGLPETGRSKGGLVEVLEADLDQFLKRSNKKTLRDDDKLEDGLRRVARQTSQNEIGKKPEVTVVVSRMR</sequence>
<dbReference type="Pfam" id="PF07521">
    <property type="entry name" value="RMMBL"/>
    <property type="match status" value="1"/>
</dbReference>
<dbReference type="GO" id="GO:0004527">
    <property type="term" value="F:exonuclease activity"/>
    <property type="evidence" value="ECO:0007669"/>
    <property type="project" value="UniProtKB-KW"/>
</dbReference>
<dbReference type="InterPro" id="IPR036866">
    <property type="entry name" value="RibonucZ/Hydroxyglut_hydro"/>
</dbReference>
<dbReference type="Proteomes" id="UP000283063">
    <property type="component" value="Chromosome"/>
</dbReference>
<evidence type="ECO:0000256" key="2">
    <source>
        <dbReference type="ARBA" id="ARBA00022723"/>
    </source>
</evidence>
<dbReference type="AlphaFoldDB" id="A0A3T0N0Q6"/>
<dbReference type="Pfam" id="PF17770">
    <property type="entry name" value="RNase_J_C"/>
    <property type="match status" value="1"/>
</dbReference>
<feature type="domain" description="Metallo-beta-lactamase" evidence="7">
    <location>
        <begin position="18"/>
        <end position="218"/>
    </location>
</feature>
<dbReference type="InterPro" id="IPR011108">
    <property type="entry name" value="RMMBL"/>
</dbReference>
<keyword evidence="3" id="KW-0378">Hydrolase</keyword>
<evidence type="ECO:0000256" key="6">
    <source>
        <dbReference type="ARBA" id="ARBA00022884"/>
    </source>
</evidence>
<dbReference type="EMBL" id="CP033219">
    <property type="protein sequence ID" value="AZV77610.1"/>
    <property type="molecule type" value="Genomic_DNA"/>
</dbReference>
<proteinExistence type="predicted"/>